<dbReference type="Proteomes" id="UP001163321">
    <property type="component" value="Chromosome 9"/>
</dbReference>
<sequence length="113" mass="12039">MPEKLSAPFPAKLPAPFPAEPPAPSAAELPAPFPAALSAPFTCSPFPGSALRDIMLPPPEVEYASREQLEDAVQTFARGQVTLSPLKVQLLEKKTCLPQKSTSTHPPVTIEIP</sequence>
<dbReference type="EMBL" id="CM047588">
    <property type="protein sequence ID" value="KAI9905829.1"/>
    <property type="molecule type" value="Genomic_DNA"/>
</dbReference>
<reference evidence="1 2" key="1">
    <citation type="journal article" date="2022" name="bioRxiv">
        <title>The genome of the oomycete Peronosclerospora sorghi, a cosmopolitan pathogen of maize and sorghum, is inflated with dispersed pseudogenes.</title>
        <authorList>
            <person name="Fletcher K."/>
            <person name="Martin F."/>
            <person name="Isakeit T."/>
            <person name="Cavanaugh K."/>
            <person name="Magill C."/>
            <person name="Michelmore R."/>
        </authorList>
    </citation>
    <scope>NUCLEOTIDE SEQUENCE [LARGE SCALE GENOMIC DNA]</scope>
    <source>
        <strain evidence="1">P6</strain>
    </source>
</reference>
<keyword evidence="2" id="KW-1185">Reference proteome</keyword>
<gene>
    <name evidence="1" type="ORF">PsorP6_014432</name>
</gene>
<name>A0ACC0VHB5_9STRA</name>
<protein>
    <submittedName>
        <fullName evidence="1">Uncharacterized protein</fullName>
    </submittedName>
</protein>
<evidence type="ECO:0000313" key="2">
    <source>
        <dbReference type="Proteomes" id="UP001163321"/>
    </source>
</evidence>
<organism evidence="1 2">
    <name type="scientific">Peronosclerospora sorghi</name>
    <dbReference type="NCBI Taxonomy" id="230839"/>
    <lineage>
        <taxon>Eukaryota</taxon>
        <taxon>Sar</taxon>
        <taxon>Stramenopiles</taxon>
        <taxon>Oomycota</taxon>
        <taxon>Peronosporomycetes</taxon>
        <taxon>Peronosporales</taxon>
        <taxon>Peronosporaceae</taxon>
        <taxon>Peronosclerospora</taxon>
    </lineage>
</organism>
<comment type="caution">
    <text evidence="1">The sequence shown here is derived from an EMBL/GenBank/DDBJ whole genome shotgun (WGS) entry which is preliminary data.</text>
</comment>
<evidence type="ECO:0000313" key="1">
    <source>
        <dbReference type="EMBL" id="KAI9905829.1"/>
    </source>
</evidence>
<accession>A0ACC0VHB5</accession>
<proteinExistence type="predicted"/>